<gene>
    <name evidence="2" type="ORF">CRG98_019855</name>
</gene>
<evidence type="ECO:0000256" key="1">
    <source>
        <dbReference type="SAM" id="MobiDB-lite"/>
    </source>
</evidence>
<evidence type="ECO:0000313" key="3">
    <source>
        <dbReference type="Proteomes" id="UP000233551"/>
    </source>
</evidence>
<sequence>MALSRAEWMPPGPMALKCSDFNGVPLVSHVGSTTYFPARVVRQLGGLQMMPEDTARTKFEHTWREDQTSVNRLSEIERVMTVWQTMVIKNPYFPEHPTQENRDFQATEEYVVRFYRWGSSIPEDPIDSAPDRDSSSSVTPRSSDSVILASGLRETAFAVRWSRKTNSSSISTSFRGNSPRPMLK</sequence>
<reference evidence="2 3" key="1">
    <citation type="submission" date="2017-11" db="EMBL/GenBank/DDBJ databases">
        <title>De-novo sequencing of pomegranate (Punica granatum L.) genome.</title>
        <authorList>
            <person name="Akparov Z."/>
            <person name="Amiraslanov A."/>
            <person name="Hajiyeva S."/>
            <person name="Abbasov M."/>
            <person name="Kaur K."/>
            <person name="Hamwieh A."/>
            <person name="Solovyev V."/>
            <person name="Salamov A."/>
            <person name="Braich B."/>
            <person name="Kosarev P."/>
            <person name="Mahmoud A."/>
            <person name="Hajiyev E."/>
            <person name="Babayeva S."/>
            <person name="Izzatullayeva V."/>
            <person name="Mammadov A."/>
            <person name="Mammadov A."/>
            <person name="Sharifova S."/>
            <person name="Ojaghi J."/>
            <person name="Eynullazada K."/>
            <person name="Bayramov B."/>
            <person name="Abdulazimova A."/>
            <person name="Shahmuradov I."/>
        </authorList>
    </citation>
    <scope>NUCLEOTIDE SEQUENCE [LARGE SCALE GENOMIC DNA]</scope>
    <source>
        <strain evidence="3">cv. AG2017</strain>
        <tissue evidence="2">Leaf</tissue>
    </source>
</reference>
<proteinExistence type="predicted"/>
<organism evidence="2 3">
    <name type="scientific">Punica granatum</name>
    <name type="common">Pomegranate</name>
    <dbReference type="NCBI Taxonomy" id="22663"/>
    <lineage>
        <taxon>Eukaryota</taxon>
        <taxon>Viridiplantae</taxon>
        <taxon>Streptophyta</taxon>
        <taxon>Embryophyta</taxon>
        <taxon>Tracheophyta</taxon>
        <taxon>Spermatophyta</taxon>
        <taxon>Magnoliopsida</taxon>
        <taxon>eudicotyledons</taxon>
        <taxon>Gunneridae</taxon>
        <taxon>Pentapetalae</taxon>
        <taxon>rosids</taxon>
        <taxon>malvids</taxon>
        <taxon>Myrtales</taxon>
        <taxon>Lythraceae</taxon>
        <taxon>Punica</taxon>
    </lineage>
</organism>
<dbReference type="AlphaFoldDB" id="A0A2I0JU19"/>
<feature type="compositionally biased region" description="Low complexity" evidence="1">
    <location>
        <begin position="164"/>
        <end position="178"/>
    </location>
</feature>
<dbReference type="Proteomes" id="UP000233551">
    <property type="component" value="Unassembled WGS sequence"/>
</dbReference>
<keyword evidence="3" id="KW-1185">Reference proteome</keyword>
<name>A0A2I0JU19_PUNGR</name>
<feature type="region of interest" description="Disordered" evidence="1">
    <location>
        <begin position="162"/>
        <end position="184"/>
    </location>
</feature>
<accession>A0A2I0JU19</accession>
<evidence type="ECO:0000313" key="2">
    <source>
        <dbReference type="EMBL" id="PKI59752.1"/>
    </source>
</evidence>
<comment type="caution">
    <text evidence="2">The sequence shown here is derived from an EMBL/GenBank/DDBJ whole genome shotgun (WGS) entry which is preliminary data.</text>
</comment>
<dbReference type="EMBL" id="PGOL01001240">
    <property type="protein sequence ID" value="PKI59752.1"/>
    <property type="molecule type" value="Genomic_DNA"/>
</dbReference>
<feature type="compositionally biased region" description="Low complexity" evidence="1">
    <location>
        <begin position="135"/>
        <end position="145"/>
    </location>
</feature>
<feature type="region of interest" description="Disordered" evidence="1">
    <location>
        <begin position="124"/>
        <end position="145"/>
    </location>
</feature>
<protein>
    <submittedName>
        <fullName evidence="2">Uncharacterized protein</fullName>
    </submittedName>
</protein>